<evidence type="ECO:0000313" key="3">
    <source>
        <dbReference type="EMBL" id="GGN52807.1"/>
    </source>
</evidence>
<dbReference type="InterPro" id="IPR045865">
    <property type="entry name" value="ACT-like_dom_sf"/>
</dbReference>
<comment type="caution">
    <text evidence="3">The sequence shown here is derived from an EMBL/GenBank/DDBJ whole genome shotgun (WGS) entry which is preliminary data.</text>
</comment>
<dbReference type="PANTHER" id="PTHR39199:SF1">
    <property type="entry name" value="BLR5128 PROTEIN"/>
    <property type="match status" value="1"/>
</dbReference>
<evidence type="ECO:0000259" key="1">
    <source>
        <dbReference type="Pfam" id="PF10000"/>
    </source>
</evidence>
<dbReference type="Proteomes" id="UP000605099">
    <property type="component" value="Unassembled WGS sequence"/>
</dbReference>
<dbReference type="SUPFAM" id="SSF55021">
    <property type="entry name" value="ACT-like"/>
    <property type="match status" value="2"/>
</dbReference>
<protein>
    <recommendedName>
        <fullName evidence="5">Aspartate kinase</fullName>
    </recommendedName>
</protein>
<dbReference type="Pfam" id="PF10000">
    <property type="entry name" value="ACT_3"/>
    <property type="match status" value="1"/>
</dbReference>
<name>A0ABQ2JRW1_9SPHN</name>
<keyword evidence="4" id="KW-1185">Reference proteome</keyword>
<accession>A0ABQ2JRW1</accession>
<feature type="domain" description="CASTOR ACT" evidence="2">
    <location>
        <begin position="69"/>
        <end position="123"/>
    </location>
</feature>
<dbReference type="InterPro" id="IPR027795">
    <property type="entry name" value="CASTOR_ACT_dom"/>
</dbReference>
<evidence type="ECO:0008006" key="5">
    <source>
        <dbReference type="Google" id="ProtNLM"/>
    </source>
</evidence>
<evidence type="ECO:0000259" key="2">
    <source>
        <dbReference type="Pfam" id="PF13840"/>
    </source>
</evidence>
<dbReference type="InterPro" id="IPR018717">
    <property type="entry name" value="DUF2241"/>
</dbReference>
<evidence type="ECO:0000313" key="4">
    <source>
        <dbReference type="Proteomes" id="UP000605099"/>
    </source>
</evidence>
<dbReference type="Pfam" id="PF13840">
    <property type="entry name" value="ACT_7"/>
    <property type="match status" value="1"/>
</dbReference>
<sequence>MGEPVRDGAAMIAGMNPRLDLQPYVFCTGGTPHAEALASFREDEGLSQILPFDAAHEAGYDVSLPMSRIVLEVHSALEGAGLTAAVSRALDRAGIACNMVAAYHHDHVFVPQGDADRALGVLKRLQSEKA</sequence>
<feature type="domain" description="DUF2241" evidence="1">
    <location>
        <begin position="10"/>
        <end position="65"/>
    </location>
</feature>
<organism evidence="3 4">
    <name type="scientific">Novosphingobium indicum</name>
    <dbReference type="NCBI Taxonomy" id="462949"/>
    <lineage>
        <taxon>Bacteria</taxon>
        <taxon>Pseudomonadati</taxon>
        <taxon>Pseudomonadota</taxon>
        <taxon>Alphaproteobacteria</taxon>
        <taxon>Sphingomonadales</taxon>
        <taxon>Sphingomonadaceae</taxon>
        <taxon>Novosphingobium</taxon>
    </lineage>
</organism>
<reference evidence="4" key="1">
    <citation type="journal article" date="2019" name="Int. J. Syst. Evol. Microbiol.">
        <title>The Global Catalogue of Microorganisms (GCM) 10K type strain sequencing project: providing services to taxonomists for standard genome sequencing and annotation.</title>
        <authorList>
            <consortium name="The Broad Institute Genomics Platform"/>
            <consortium name="The Broad Institute Genome Sequencing Center for Infectious Disease"/>
            <person name="Wu L."/>
            <person name="Ma J."/>
        </authorList>
    </citation>
    <scope>NUCLEOTIDE SEQUENCE [LARGE SCALE GENOMIC DNA]</scope>
    <source>
        <strain evidence="4">CGMCC 1.6784</strain>
    </source>
</reference>
<dbReference type="PANTHER" id="PTHR39199">
    <property type="entry name" value="BLR5128 PROTEIN"/>
    <property type="match status" value="1"/>
</dbReference>
<proteinExistence type="predicted"/>
<gene>
    <name evidence="3" type="ORF">GCM10011349_26690</name>
</gene>
<dbReference type="EMBL" id="BMLK01000012">
    <property type="protein sequence ID" value="GGN52807.1"/>
    <property type="molecule type" value="Genomic_DNA"/>
</dbReference>
<dbReference type="Gene3D" id="3.30.2130.10">
    <property type="entry name" value="VC0802-like"/>
    <property type="match status" value="1"/>
</dbReference>